<protein>
    <recommendedName>
        <fullName evidence="4">Secretion system C-terminal sorting domain-containing protein</fullName>
    </recommendedName>
</protein>
<keyword evidence="3" id="KW-1185">Reference proteome</keyword>
<proteinExistence type="predicted"/>
<dbReference type="RefSeq" id="WP_380744835.1">
    <property type="nucleotide sequence ID" value="NZ_JBHTLI010000001.1"/>
</dbReference>
<evidence type="ECO:0000313" key="2">
    <source>
        <dbReference type="EMBL" id="MFD1095798.1"/>
    </source>
</evidence>
<evidence type="ECO:0000313" key="3">
    <source>
        <dbReference type="Proteomes" id="UP001597131"/>
    </source>
</evidence>
<organism evidence="2 3">
    <name type="scientific">Salegentibacter chungangensis</name>
    <dbReference type="NCBI Taxonomy" id="1335724"/>
    <lineage>
        <taxon>Bacteria</taxon>
        <taxon>Pseudomonadati</taxon>
        <taxon>Bacteroidota</taxon>
        <taxon>Flavobacteriia</taxon>
        <taxon>Flavobacteriales</taxon>
        <taxon>Flavobacteriaceae</taxon>
        <taxon>Salegentibacter</taxon>
    </lineage>
</organism>
<name>A0ABW3NPR4_9FLAO</name>
<feature type="signal peptide" evidence="1">
    <location>
        <begin position="1"/>
        <end position="22"/>
    </location>
</feature>
<dbReference type="Proteomes" id="UP001597131">
    <property type="component" value="Unassembled WGS sequence"/>
</dbReference>
<evidence type="ECO:0000256" key="1">
    <source>
        <dbReference type="SAM" id="SignalP"/>
    </source>
</evidence>
<evidence type="ECO:0008006" key="4">
    <source>
        <dbReference type="Google" id="ProtNLM"/>
    </source>
</evidence>
<accession>A0ABW3NPR4</accession>
<feature type="chain" id="PRO_5045143258" description="Secretion system C-terminal sorting domain-containing protein" evidence="1">
    <location>
        <begin position="23"/>
        <end position="192"/>
    </location>
</feature>
<comment type="caution">
    <text evidence="2">The sequence shown here is derived from an EMBL/GenBank/DDBJ whole genome shotgun (WGS) entry which is preliminary data.</text>
</comment>
<keyword evidence="1" id="KW-0732">Signal</keyword>
<dbReference type="EMBL" id="JBHTLI010000001">
    <property type="protein sequence ID" value="MFD1095798.1"/>
    <property type="molecule type" value="Genomic_DNA"/>
</dbReference>
<reference evidence="3" key="1">
    <citation type="journal article" date="2019" name="Int. J. Syst. Evol. Microbiol.">
        <title>The Global Catalogue of Microorganisms (GCM) 10K type strain sequencing project: providing services to taxonomists for standard genome sequencing and annotation.</title>
        <authorList>
            <consortium name="The Broad Institute Genomics Platform"/>
            <consortium name="The Broad Institute Genome Sequencing Center for Infectious Disease"/>
            <person name="Wu L."/>
            <person name="Ma J."/>
        </authorList>
    </citation>
    <scope>NUCLEOTIDE SEQUENCE [LARGE SCALE GENOMIC DNA]</scope>
    <source>
        <strain evidence="3">CCUG 64793</strain>
    </source>
</reference>
<sequence>MKKVSRTLILVLLLVTSFNIYAAKDWDVKVSEEQHLVVELDSNLTGAVVSLQDLKGNILYKEVLSNDRFSKQFDFELLPEGTYYLKLDKKEGVLRTEVKKSAYGITVSDKTDIVFKPVFKVEGDLVKVFLHNNRNVKTSMEVTDAYGEVVGVSSDRRQVFKRTLDFSEVPAGEYTVSFMVGEEIFSKKLYID</sequence>
<gene>
    <name evidence="2" type="ORF">ACFQ3Q_08565</name>
</gene>